<evidence type="ECO:0000313" key="3">
    <source>
        <dbReference type="Proteomes" id="UP000000763"/>
    </source>
</evidence>
<accession>A0A5S6R798</accession>
<name>A0A5S6R798_ORYSJ</name>
<evidence type="ECO:0000256" key="1">
    <source>
        <dbReference type="SAM" id="SignalP"/>
    </source>
</evidence>
<feature type="signal peptide" evidence="1">
    <location>
        <begin position="1"/>
        <end position="15"/>
    </location>
</feature>
<dbReference type="AlphaFoldDB" id="A0A5S6R798"/>
<reference evidence="3" key="2">
    <citation type="journal article" date="2008" name="Nucleic Acids Res.">
        <title>The rice annotation project database (RAP-DB): 2008 update.</title>
        <authorList>
            <consortium name="The rice annotation project (RAP)"/>
        </authorList>
    </citation>
    <scope>GENOME REANNOTATION</scope>
    <source>
        <strain evidence="3">cv. Nipponbare</strain>
    </source>
</reference>
<organism evidence="2 3">
    <name type="scientific">Oryza sativa subsp. japonica</name>
    <name type="common">Rice</name>
    <dbReference type="NCBI Taxonomy" id="39947"/>
    <lineage>
        <taxon>Eukaryota</taxon>
        <taxon>Viridiplantae</taxon>
        <taxon>Streptophyta</taxon>
        <taxon>Embryophyta</taxon>
        <taxon>Tracheophyta</taxon>
        <taxon>Spermatophyta</taxon>
        <taxon>Magnoliopsida</taxon>
        <taxon>Liliopsida</taxon>
        <taxon>Poales</taxon>
        <taxon>Poaceae</taxon>
        <taxon>BOP clade</taxon>
        <taxon>Oryzoideae</taxon>
        <taxon>Oryzeae</taxon>
        <taxon>Oryzinae</taxon>
        <taxon>Oryza</taxon>
        <taxon>Oryza sativa</taxon>
    </lineage>
</organism>
<evidence type="ECO:0000313" key="2">
    <source>
        <dbReference type="EMBL" id="AAK52541.1"/>
    </source>
</evidence>
<gene>
    <name evidence="2" type="primary">OSJNBa0092N12.9</name>
</gene>
<protein>
    <submittedName>
        <fullName evidence="2">Uncharacterized protein</fullName>
    </submittedName>
</protein>
<sequence length="158" mass="16220">MAVIELPLAIVAAWAQIDCTVEQIEAELTPLADIGLAGKGVDIDNLNCPPGNFGSLAEYFAPSAQGQSESAVLMAFAESVVQSAALVAFAELAAQPVAELVVQPIGLGVFVESAAAGLGQQQIEVVEIWQQPDLALADSQLAHYAAAALSSTAEEKAC</sequence>
<keyword evidence="1" id="KW-0732">Signal</keyword>
<reference evidence="3" key="1">
    <citation type="journal article" date="2005" name="Nature">
        <title>The map-based sequence of the rice genome.</title>
        <authorList>
            <consortium name="International rice genome sequencing project (IRGSP)"/>
            <person name="Matsumoto T."/>
            <person name="Wu J."/>
            <person name="Kanamori H."/>
            <person name="Katayose Y."/>
            <person name="Fujisawa M."/>
            <person name="Namiki N."/>
            <person name="Mizuno H."/>
            <person name="Yamamoto K."/>
            <person name="Antonio B.A."/>
            <person name="Baba T."/>
            <person name="Sakata K."/>
            <person name="Nagamura Y."/>
            <person name="Aoki H."/>
            <person name="Arikawa K."/>
            <person name="Arita K."/>
            <person name="Bito T."/>
            <person name="Chiden Y."/>
            <person name="Fujitsuka N."/>
            <person name="Fukunaka R."/>
            <person name="Hamada M."/>
            <person name="Harada C."/>
            <person name="Hayashi A."/>
            <person name="Hijishita S."/>
            <person name="Honda M."/>
            <person name="Hosokawa S."/>
            <person name="Ichikawa Y."/>
            <person name="Idonuma A."/>
            <person name="Iijima M."/>
            <person name="Ikeda M."/>
            <person name="Ikeno M."/>
            <person name="Ito K."/>
            <person name="Ito S."/>
            <person name="Ito T."/>
            <person name="Ito Y."/>
            <person name="Ito Y."/>
            <person name="Iwabuchi A."/>
            <person name="Kamiya K."/>
            <person name="Karasawa W."/>
            <person name="Kurita K."/>
            <person name="Katagiri S."/>
            <person name="Kikuta A."/>
            <person name="Kobayashi H."/>
            <person name="Kobayashi N."/>
            <person name="Machita K."/>
            <person name="Maehara T."/>
            <person name="Masukawa M."/>
            <person name="Mizubayashi T."/>
            <person name="Mukai Y."/>
            <person name="Nagasaki H."/>
            <person name="Nagata Y."/>
            <person name="Naito S."/>
            <person name="Nakashima M."/>
            <person name="Nakama Y."/>
            <person name="Nakamichi Y."/>
            <person name="Nakamura M."/>
            <person name="Meguro A."/>
            <person name="Negishi M."/>
            <person name="Ohta I."/>
            <person name="Ohta T."/>
            <person name="Okamoto M."/>
            <person name="Ono N."/>
            <person name="Saji S."/>
            <person name="Sakaguchi M."/>
            <person name="Sakai K."/>
            <person name="Shibata M."/>
            <person name="Shimokawa T."/>
            <person name="Song J."/>
            <person name="Takazaki Y."/>
            <person name="Terasawa K."/>
            <person name="Tsugane M."/>
            <person name="Tsuji K."/>
            <person name="Ueda S."/>
            <person name="Waki K."/>
            <person name="Yamagata H."/>
            <person name="Yamamoto M."/>
            <person name="Yamamoto S."/>
            <person name="Yamane H."/>
            <person name="Yoshiki S."/>
            <person name="Yoshihara R."/>
            <person name="Yukawa K."/>
            <person name="Zhong H."/>
            <person name="Yano M."/>
            <person name="Yuan Q."/>
            <person name="Ouyang S."/>
            <person name="Liu J."/>
            <person name="Jones K.M."/>
            <person name="Gansberger K."/>
            <person name="Moffat K."/>
            <person name="Hill J."/>
            <person name="Bera J."/>
            <person name="Fadrosh D."/>
            <person name="Jin S."/>
            <person name="Johri S."/>
            <person name="Kim M."/>
            <person name="Overton L."/>
            <person name="Reardon M."/>
            <person name="Tsitrin T."/>
            <person name="Vuong H."/>
            <person name="Weaver B."/>
            <person name="Ciecko A."/>
            <person name="Tallon L."/>
            <person name="Jackson J."/>
            <person name="Pai G."/>
            <person name="Aken S.V."/>
            <person name="Utterback T."/>
            <person name="Reidmuller S."/>
            <person name="Feldblyum T."/>
            <person name="Hsiao J."/>
            <person name="Zismann V."/>
            <person name="Iobst S."/>
            <person name="de Vazeille A.R."/>
            <person name="Buell C.R."/>
            <person name="Ying K."/>
            <person name="Li Y."/>
            <person name="Lu T."/>
            <person name="Huang Y."/>
            <person name="Zhao Q."/>
            <person name="Feng Q."/>
            <person name="Zhang L."/>
            <person name="Zhu J."/>
            <person name="Weng Q."/>
            <person name="Mu J."/>
            <person name="Lu Y."/>
            <person name="Fan D."/>
            <person name="Liu Y."/>
            <person name="Guan J."/>
            <person name="Zhang Y."/>
            <person name="Yu S."/>
            <person name="Liu X."/>
            <person name="Zhang Y."/>
            <person name="Hong G."/>
            <person name="Han B."/>
            <person name="Choisne N."/>
            <person name="Demange N."/>
            <person name="Orjeda G."/>
            <person name="Samain S."/>
            <person name="Cattolico L."/>
            <person name="Pelletier E."/>
            <person name="Couloux A."/>
            <person name="Segurens B."/>
            <person name="Wincker P."/>
            <person name="D'Hont A."/>
            <person name="Scarpelli C."/>
            <person name="Weissenbach J."/>
            <person name="Salanoubat M."/>
            <person name="Quetier F."/>
            <person name="Yu Y."/>
            <person name="Kim H.R."/>
            <person name="Rambo T."/>
            <person name="Currie J."/>
            <person name="Collura K."/>
            <person name="Luo M."/>
            <person name="Yang T."/>
            <person name="Ammiraju J.S.S."/>
            <person name="Engler F."/>
            <person name="Soderlund C."/>
            <person name="Wing R.A."/>
            <person name="Palmer L.E."/>
            <person name="de la Bastide M."/>
            <person name="Spiegel L."/>
            <person name="Nascimento L."/>
            <person name="Zutavern T."/>
            <person name="O'Shaughnessy A."/>
            <person name="Dike S."/>
            <person name="Dedhia N."/>
            <person name="Preston R."/>
            <person name="Balija V."/>
            <person name="McCombie W.R."/>
            <person name="Chow T."/>
            <person name="Chen H."/>
            <person name="Chung M."/>
            <person name="Chen C."/>
            <person name="Shaw J."/>
            <person name="Wu H."/>
            <person name="Hsiao K."/>
            <person name="Chao Y."/>
            <person name="Chu M."/>
            <person name="Cheng C."/>
            <person name="Hour A."/>
            <person name="Lee P."/>
            <person name="Lin S."/>
            <person name="Lin Y."/>
            <person name="Liou J."/>
            <person name="Liu S."/>
            <person name="Hsing Y."/>
            <person name="Raghuvanshi S."/>
            <person name="Mohanty A."/>
            <person name="Bharti A.K."/>
            <person name="Gaur A."/>
            <person name="Gupta V."/>
            <person name="Kumar D."/>
            <person name="Ravi V."/>
            <person name="Vij S."/>
            <person name="Kapur A."/>
            <person name="Khurana P."/>
            <person name="Khurana P."/>
            <person name="Khurana J.P."/>
            <person name="Tyagi A.K."/>
            <person name="Gaikwad K."/>
            <person name="Singh A."/>
            <person name="Dalal V."/>
            <person name="Srivastava S."/>
            <person name="Dixit A."/>
            <person name="Pal A.K."/>
            <person name="Ghazi I.A."/>
            <person name="Yadav M."/>
            <person name="Pandit A."/>
            <person name="Bhargava A."/>
            <person name="Sureshbabu K."/>
            <person name="Batra K."/>
            <person name="Sharma T.R."/>
            <person name="Mohapatra T."/>
            <person name="Singh N.K."/>
            <person name="Messing J."/>
            <person name="Nelson A.B."/>
            <person name="Fuks G."/>
            <person name="Kavchok S."/>
            <person name="Keizer G."/>
            <person name="Linton E."/>
            <person name="Llaca V."/>
            <person name="Song R."/>
            <person name="Tanyolac B."/>
            <person name="Young S."/>
            <person name="Ho-Il K."/>
            <person name="Hahn J.H."/>
            <person name="Sangsakoo G."/>
            <person name="Vanavichit A."/>
            <person name="de Mattos Luiz.A.T."/>
            <person name="Zimmer P.D."/>
            <person name="Malone G."/>
            <person name="Dellagostin O."/>
            <person name="de Oliveira A.C."/>
            <person name="Bevan M."/>
            <person name="Bancroft I."/>
            <person name="Minx P."/>
            <person name="Cordum H."/>
            <person name="Wilson R."/>
            <person name="Cheng Z."/>
            <person name="Jin W."/>
            <person name="Jiang J."/>
            <person name="Leong S.A."/>
            <person name="Iwama H."/>
            <person name="Gojobori T."/>
            <person name="Itoh T."/>
            <person name="Niimura Y."/>
            <person name="Fujii Y."/>
            <person name="Habara T."/>
            <person name="Sakai H."/>
            <person name="Sato Y."/>
            <person name="Wilson G."/>
            <person name="Kumar K."/>
            <person name="McCouch S."/>
            <person name="Juretic N."/>
            <person name="Hoen D."/>
            <person name="Wright S."/>
            <person name="Bruskiewich R."/>
            <person name="Bureau T."/>
            <person name="Miyao A."/>
            <person name="Hirochika H."/>
            <person name="Nishikawa T."/>
            <person name="Kadowaki K."/>
            <person name="Sugiura M."/>
            <person name="Burr B."/>
            <person name="Sasaki T."/>
        </authorList>
    </citation>
    <scope>NUCLEOTIDE SEQUENCE [LARGE SCALE GENOMIC DNA]</scope>
    <source>
        <strain evidence="3">cv. Nipponbare</strain>
    </source>
</reference>
<feature type="chain" id="PRO_5024428004" evidence="1">
    <location>
        <begin position="16"/>
        <end position="158"/>
    </location>
</feature>
<proteinExistence type="predicted"/>
<dbReference type="EMBL" id="AC078891">
    <property type="protein sequence ID" value="AAK52541.1"/>
    <property type="molecule type" value="Genomic_DNA"/>
</dbReference>
<dbReference type="Proteomes" id="UP000000763">
    <property type="component" value="Chromosome 10"/>
</dbReference>